<reference evidence="7 8" key="1">
    <citation type="journal article" date="2016" name="Genome Biol. Evol.">
        <title>Draft genome sequence of an aflatoxigenic Aspergillus species, A. bombycis.</title>
        <authorList>
            <person name="Moore G.G."/>
            <person name="Mack B.M."/>
            <person name="Beltz S.B."/>
            <person name="Gilbert M.K."/>
        </authorList>
    </citation>
    <scope>NUCLEOTIDE SEQUENCE [LARGE SCALE GENOMIC DNA]</scope>
    <source>
        <strain evidence="8">NRRL 26010</strain>
    </source>
</reference>
<keyword evidence="4 6" id="KW-1133">Transmembrane helix</keyword>
<evidence type="ECO:0000256" key="5">
    <source>
        <dbReference type="ARBA" id="ARBA00023136"/>
    </source>
</evidence>
<feature type="transmembrane region" description="Helical" evidence="6">
    <location>
        <begin position="442"/>
        <end position="462"/>
    </location>
</feature>
<accession>A0A1F8A6L8</accession>
<dbReference type="Gene3D" id="1.20.1740.10">
    <property type="entry name" value="Amino acid/polyamine transporter I"/>
    <property type="match status" value="1"/>
</dbReference>
<dbReference type="InterPro" id="IPR002293">
    <property type="entry name" value="AA/rel_permease1"/>
</dbReference>
<evidence type="ECO:0000256" key="3">
    <source>
        <dbReference type="ARBA" id="ARBA00022692"/>
    </source>
</evidence>
<feature type="transmembrane region" description="Helical" evidence="6">
    <location>
        <begin position="370"/>
        <end position="388"/>
    </location>
</feature>
<feature type="transmembrane region" description="Helical" evidence="6">
    <location>
        <begin position="122"/>
        <end position="147"/>
    </location>
</feature>
<feature type="transmembrane region" description="Helical" evidence="6">
    <location>
        <begin position="314"/>
        <end position="335"/>
    </location>
</feature>
<proteinExistence type="predicted"/>
<sequence>MAKEDDNQQVFSESTGEDARLENLGYEQELKRTFGLLGMIGFSFSVVTSWTALSGVFIVGVTSGGPPVMVFSFIGVSLLTLAVAIPMAEMCSMYPVAGGQYSWVAALAPPSIARGLSYISGWFMLIGILAMGATNNSIAANFVLGMANLVFPDYTIERWHTVLVAYLVAFMATAINIWGPHLLHRISRFILIWNVGSFLITTIVLLATNDHKQSASFVFSEFQNFSGWGSSMAAIVGILQACFGMCCYDAPSHMTEEMKSASKEAPKAIILSVVLGAVTGFAFLLTLCFCIGDITNTANTSTGVPVIQIFYDSTGSKVGTCFLSSMIAIIVIVAGNNLLAEGSRSVYAFARDHGLPFSHVFARVDSKRHVPVNAVLLTLVVQLALDAIDFGTTTGFETVIAISTEGFYLSYAMALFSRLLGYITGHKTHLKGPFALPQSMSIALNIFGLLFLLFAAITFNFPTTYPVTHESMNYTSAAIGVIGLVSAVTWITTGRNQFTGPQAMSVLNGHEREERVSGEMIKKG</sequence>
<dbReference type="PANTHER" id="PTHR45649:SF8">
    <property type="entry name" value="PERMEASE, PUTATIVE-RELATED"/>
    <property type="match status" value="1"/>
</dbReference>
<feature type="transmembrane region" description="Helical" evidence="6">
    <location>
        <begin position="474"/>
        <end position="492"/>
    </location>
</feature>
<dbReference type="GO" id="GO:0016020">
    <property type="term" value="C:membrane"/>
    <property type="evidence" value="ECO:0007669"/>
    <property type="project" value="UniProtKB-SubCell"/>
</dbReference>
<feature type="transmembrane region" description="Helical" evidence="6">
    <location>
        <begin position="159"/>
        <end position="178"/>
    </location>
</feature>
<evidence type="ECO:0000256" key="2">
    <source>
        <dbReference type="ARBA" id="ARBA00022448"/>
    </source>
</evidence>
<dbReference type="Pfam" id="PF13520">
    <property type="entry name" value="AA_permease_2"/>
    <property type="match status" value="1"/>
</dbReference>
<dbReference type="PANTHER" id="PTHR45649">
    <property type="entry name" value="AMINO-ACID PERMEASE BAT1"/>
    <property type="match status" value="1"/>
</dbReference>
<dbReference type="InterPro" id="IPR004840">
    <property type="entry name" value="Amino_acid_permease_CS"/>
</dbReference>
<comment type="caution">
    <text evidence="7">The sequence shown here is derived from an EMBL/GenBank/DDBJ whole genome shotgun (WGS) entry which is preliminary data.</text>
</comment>
<organism evidence="7 8">
    <name type="scientific">Aspergillus bombycis</name>
    <dbReference type="NCBI Taxonomy" id="109264"/>
    <lineage>
        <taxon>Eukaryota</taxon>
        <taxon>Fungi</taxon>
        <taxon>Dikarya</taxon>
        <taxon>Ascomycota</taxon>
        <taxon>Pezizomycotina</taxon>
        <taxon>Eurotiomycetes</taxon>
        <taxon>Eurotiomycetidae</taxon>
        <taxon>Eurotiales</taxon>
        <taxon>Aspergillaceae</taxon>
        <taxon>Aspergillus</taxon>
    </lineage>
</organism>
<keyword evidence="5 6" id="KW-0472">Membrane</keyword>
<dbReference type="OrthoDB" id="3257095at2759"/>
<evidence type="ECO:0000313" key="8">
    <source>
        <dbReference type="Proteomes" id="UP000179179"/>
    </source>
</evidence>
<feature type="transmembrane region" description="Helical" evidence="6">
    <location>
        <begin position="228"/>
        <end position="248"/>
    </location>
</feature>
<feature type="transmembrane region" description="Helical" evidence="6">
    <location>
        <begin position="400"/>
        <end position="421"/>
    </location>
</feature>
<evidence type="ECO:0000313" key="7">
    <source>
        <dbReference type="EMBL" id="OGM47344.1"/>
    </source>
</evidence>
<feature type="transmembrane region" description="Helical" evidence="6">
    <location>
        <begin position="269"/>
        <end position="294"/>
    </location>
</feature>
<evidence type="ECO:0000256" key="4">
    <source>
        <dbReference type="ARBA" id="ARBA00022989"/>
    </source>
</evidence>
<feature type="transmembrane region" description="Helical" evidence="6">
    <location>
        <begin position="34"/>
        <end position="61"/>
    </location>
</feature>
<dbReference type="PIRSF" id="PIRSF006060">
    <property type="entry name" value="AA_transporter"/>
    <property type="match status" value="1"/>
</dbReference>
<evidence type="ECO:0000256" key="1">
    <source>
        <dbReference type="ARBA" id="ARBA00004141"/>
    </source>
</evidence>
<keyword evidence="3 6" id="KW-0812">Transmembrane</keyword>
<comment type="subcellular location">
    <subcellularLocation>
        <location evidence="1">Membrane</location>
        <topology evidence="1">Multi-pass membrane protein</topology>
    </subcellularLocation>
</comment>
<dbReference type="EMBL" id="LYCR01000024">
    <property type="protein sequence ID" value="OGM47344.1"/>
    <property type="molecule type" value="Genomic_DNA"/>
</dbReference>
<dbReference type="Proteomes" id="UP000179179">
    <property type="component" value="Unassembled WGS sequence"/>
</dbReference>
<feature type="transmembrane region" description="Helical" evidence="6">
    <location>
        <begin position="190"/>
        <end position="208"/>
    </location>
</feature>
<keyword evidence="2" id="KW-0813">Transport</keyword>
<dbReference type="GO" id="GO:0006865">
    <property type="term" value="P:amino acid transport"/>
    <property type="evidence" value="ECO:0007669"/>
    <property type="project" value="InterPro"/>
</dbReference>
<dbReference type="PROSITE" id="PS00218">
    <property type="entry name" value="AMINO_ACID_PERMEASE_1"/>
    <property type="match status" value="1"/>
</dbReference>
<evidence type="ECO:0000256" key="6">
    <source>
        <dbReference type="SAM" id="Phobius"/>
    </source>
</evidence>
<keyword evidence="8" id="KW-1185">Reference proteome</keyword>
<feature type="transmembrane region" description="Helical" evidence="6">
    <location>
        <begin position="67"/>
        <end position="85"/>
    </location>
</feature>
<dbReference type="GO" id="GO:0022857">
    <property type="term" value="F:transmembrane transporter activity"/>
    <property type="evidence" value="ECO:0007669"/>
    <property type="project" value="InterPro"/>
</dbReference>
<name>A0A1F8A6L8_9EURO</name>
<dbReference type="AlphaFoldDB" id="A0A1F8A6L8"/>
<dbReference type="GeneID" id="34447228"/>
<dbReference type="RefSeq" id="XP_022391061.1">
    <property type="nucleotide sequence ID" value="XM_022530968.1"/>
</dbReference>
<protein>
    <submittedName>
        <fullName evidence="7">GABA permease</fullName>
    </submittedName>
</protein>
<gene>
    <name evidence="7" type="ORF">ABOM_003838</name>
</gene>